<dbReference type="GO" id="GO:0005840">
    <property type="term" value="C:ribosome"/>
    <property type="evidence" value="ECO:0007669"/>
    <property type="project" value="UniProtKB-KW"/>
</dbReference>
<reference evidence="8" key="1">
    <citation type="submission" date="2017-09" db="EMBL/GenBank/DDBJ databases">
        <title>Depth-based differentiation of microbial function through sediment-hosted aquifers and enrichment of novel symbionts in the deep terrestrial subsurface.</title>
        <authorList>
            <person name="Probst A.J."/>
            <person name="Ladd B."/>
            <person name="Jarett J.K."/>
            <person name="Geller-Mcgrath D.E."/>
            <person name="Sieber C.M.K."/>
            <person name="Emerson J.B."/>
            <person name="Anantharaman K."/>
            <person name="Thomas B.C."/>
            <person name="Malmstrom R."/>
            <person name="Stieglmeier M."/>
            <person name="Klingl A."/>
            <person name="Woyke T."/>
            <person name="Ryan C.M."/>
            <person name="Banfield J.F."/>
        </authorList>
    </citation>
    <scope>NUCLEOTIDE SEQUENCE [LARGE SCALE GENOMIC DNA]</scope>
</reference>
<accession>A0A2H0VDG6</accession>
<dbReference type="InterPro" id="IPR057264">
    <property type="entry name" value="Ribosomal_uL24_C"/>
</dbReference>
<dbReference type="GO" id="GO:0003735">
    <property type="term" value="F:structural constituent of ribosome"/>
    <property type="evidence" value="ECO:0007669"/>
    <property type="project" value="InterPro"/>
</dbReference>
<evidence type="ECO:0000256" key="3">
    <source>
        <dbReference type="ARBA" id="ARBA00023274"/>
    </source>
</evidence>
<comment type="similarity">
    <text evidence="1 5">Belongs to the universal ribosomal protein uL24 family.</text>
</comment>
<dbReference type="SUPFAM" id="SSF50104">
    <property type="entry name" value="Translation proteins SH3-like domain"/>
    <property type="match status" value="1"/>
</dbReference>
<dbReference type="GO" id="GO:0006412">
    <property type="term" value="P:translation"/>
    <property type="evidence" value="ECO:0007669"/>
    <property type="project" value="UniProtKB-UniRule"/>
</dbReference>
<gene>
    <name evidence="5" type="primary">rplX</name>
    <name evidence="7" type="ORF">COT91_02895</name>
</gene>
<keyword evidence="2 5" id="KW-0689">Ribosomal protein</keyword>
<proteinExistence type="inferred from homology"/>
<dbReference type="InterPro" id="IPR005825">
    <property type="entry name" value="Ribosomal_uL24_CS"/>
</dbReference>
<dbReference type="Pfam" id="PF23287">
    <property type="entry name" value="KOW7_SPT5"/>
    <property type="match status" value="1"/>
</dbReference>
<organism evidence="7 8">
    <name type="scientific">Candidatus Doudnabacteria bacterium CG10_big_fil_rev_8_21_14_0_10_41_10</name>
    <dbReference type="NCBI Taxonomy" id="1974551"/>
    <lineage>
        <taxon>Bacteria</taxon>
        <taxon>Candidatus Doudnaibacteriota</taxon>
    </lineage>
</organism>
<dbReference type="PANTHER" id="PTHR12903">
    <property type="entry name" value="MITOCHONDRIAL RIBOSOMAL PROTEIN L24"/>
    <property type="match status" value="1"/>
</dbReference>
<dbReference type="CDD" id="cd06089">
    <property type="entry name" value="KOW_RPL26"/>
    <property type="match status" value="1"/>
</dbReference>
<dbReference type="GO" id="GO:0019843">
    <property type="term" value="F:rRNA binding"/>
    <property type="evidence" value="ECO:0007669"/>
    <property type="project" value="UniProtKB-UniRule"/>
</dbReference>
<name>A0A2H0VDG6_9BACT</name>
<dbReference type="InterPro" id="IPR041988">
    <property type="entry name" value="Ribosomal_uL24_KOW"/>
</dbReference>
<evidence type="ECO:0000259" key="6">
    <source>
        <dbReference type="SMART" id="SM00739"/>
    </source>
</evidence>
<dbReference type="EMBL" id="PFAJ01000042">
    <property type="protein sequence ID" value="PIR97137.1"/>
    <property type="molecule type" value="Genomic_DNA"/>
</dbReference>
<dbReference type="NCBIfam" id="TIGR01079">
    <property type="entry name" value="rplX_bact"/>
    <property type="match status" value="1"/>
</dbReference>
<comment type="function">
    <text evidence="5">One of the proteins that surrounds the polypeptide exit tunnel on the outside of the subunit.</text>
</comment>
<keyword evidence="5" id="KW-0694">RNA-binding</keyword>
<evidence type="ECO:0000313" key="7">
    <source>
        <dbReference type="EMBL" id="PIR97137.1"/>
    </source>
</evidence>
<dbReference type="InterPro" id="IPR014722">
    <property type="entry name" value="Rib_uL2_dom2"/>
</dbReference>
<protein>
    <recommendedName>
        <fullName evidence="4 5">Large ribosomal subunit protein uL24</fullName>
    </recommendedName>
</protein>
<evidence type="ECO:0000256" key="5">
    <source>
        <dbReference type="HAMAP-Rule" id="MF_01326"/>
    </source>
</evidence>
<keyword evidence="5" id="KW-0699">rRNA-binding</keyword>
<comment type="caution">
    <text evidence="7">The sequence shown here is derived from an EMBL/GenBank/DDBJ whole genome shotgun (WGS) entry which is preliminary data.</text>
</comment>
<dbReference type="InterPro" id="IPR005824">
    <property type="entry name" value="KOW"/>
</dbReference>
<dbReference type="GO" id="GO:1990904">
    <property type="term" value="C:ribonucleoprotein complex"/>
    <property type="evidence" value="ECO:0007669"/>
    <property type="project" value="UniProtKB-KW"/>
</dbReference>
<dbReference type="Pfam" id="PF17136">
    <property type="entry name" value="ribosomal_L24"/>
    <property type="match status" value="1"/>
</dbReference>
<feature type="domain" description="KOW" evidence="6">
    <location>
        <begin position="4"/>
        <end position="31"/>
    </location>
</feature>
<dbReference type="InterPro" id="IPR008991">
    <property type="entry name" value="Translation_prot_SH3-like_sf"/>
</dbReference>
<dbReference type="Proteomes" id="UP000230557">
    <property type="component" value="Unassembled WGS sequence"/>
</dbReference>
<keyword evidence="3 5" id="KW-0687">Ribonucleoprotein</keyword>
<evidence type="ECO:0000256" key="1">
    <source>
        <dbReference type="ARBA" id="ARBA00010618"/>
    </source>
</evidence>
<dbReference type="AlphaFoldDB" id="A0A2H0VDG6"/>
<dbReference type="SMART" id="SM00739">
    <property type="entry name" value="KOW"/>
    <property type="match status" value="1"/>
</dbReference>
<evidence type="ECO:0000256" key="2">
    <source>
        <dbReference type="ARBA" id="ARBA00022980"/>
    </source>
</evidence>
<dbReference type="InterPro" id="IPR003256">
    <property type="entry name" value="Ribosomal_uL24"/>
</dbReference>
<evidence type="ECO:0000313" key="8">
    <source>
        <dbReference type="Proteomes" id="UP000230557"/>
    </source>
</evidence>
<sequence length="105" mass="11661">MLKGLKKGDNVKVMTGKDRGKTGKIIFVDRQAEKIIVEGINMLTRHQRAKKAGQKGQKVRLPVAMHASKVMLVCPHTGKPTRVGFMTNEKGIKVRISKKSNKPID</sequence>
<comment type="function">
    <text evidence="5">One of two assembly initiator proteins, it binds directly to the 5'-end of the 23S rRNA, where it nucleates assembly of the 50S subunit.</text>
</comment>
<dbReference type="Gene3D" id="2.30.30.30">
    <property type="match status" value="1"/>
</dbReference>
<dbReference type="HAMAP" id="MF_01326_B">
    <property type="entry name" value="Ribosomal_uL24_B"/>
    <property type="match status" value="1"/>
</dbReference>
<evidence type="ECO:0000256" key="4">
    <source>
        <dbReference type="ARBA" id="ARBA00035206"/>
    </source>
</evidence>
<dbReference type="PROSITE" id="PS01108">
    <property type="entry name" value="RIBOSOMAL_L24"/>
    <property type="match status" value="1"/>
</dbReference>
<dbReference type="InterPro" id="IPR057934">
    <property type="entry name" value="KOW_Spt5_7"/>
</dbReference>
<comment type="subunit">
    <text evidence="5">Part of the 50S ribosomal subunit.</text>
</comment>